<organism evidence="3 4">
    <name type="scientific">Pseudo-nitzschia multistriata</name>
    <dbReference type="NCBI Taxonomy" id="183589"/>
    <lineage>
        <taxon>Eukaryota</taxon>
        <taxon>Sar</taxon>
        <taxon>Stramenopiles</taxon>
        <taxon>Ochrophyta</taxon>
        <taxon>Bacillariophyta</taxon>
        <taxon>Bacillariophyceae</taxon>
        <taxon>Bacillariophycidae</taxon>
        <taxon>Bacillariales</taxon>
        <taxon>Bacillariaceae</taxon>
        <taxon>Pseudo-nitzschia</taxon>
    </lineage>
</organism>
<feature type="compositionally biased region" description="Low complexity" evidence="1">
    <location>
        <begin position="154"/>
        <end position="167"/>
    </location>
</feature>
<feature type="region of interest" description="Disordered" evidence="1">
    <location>
        <begin position="154"/>
        <end position="183"/>
    </location>
</feature>
<protein>
    <submittedName>
        <fullName evidence="3">Uncharacterized protein</fullName>
    </submittedName>
</protein>
<feature type="compositionally biased region" description="Low complexity" evidence="1">
    <location>
        <begin position="336"/>
        <end position="352"/>
    </location>
</feature>
<dbReference type="EMBL" id="CAACVS010000024">
    <property type="protein sequence ID" value="VEU34288.1"/>
    <property type="molecule type" value="Genomic_DNA"/>
</dbReference>
<name>A0A448YWX9_9STRA</name>
<feature type="compositionally biased region" description="Basic and acidic residues" evidence="1">
    <location>
        <begin position="567"/>
        <end position="577"/>
    </location>
</feature>
<evidence type="ECO:0000313" key="4">
    <source>
        <dbReference type="Proteomes" id="UP000291116"/>
    </source>
</evidence>
<dbReference type="Gene3D" id="3.40.50.11350">
    <property type="match status" value="1"/>
</dbReference>
<keyword evidence="2" id="KW-0472">Membrane</keyword>
<dbReference type="OrthoDB" id="48670at2759"/>
<keyword evidence="2" id="KW-1133">Transmembrane helix</keyword>
<feature type="region of interest" description="Disordered" evidence="1">
    <location>
        <begin position="539"/>
        <end position="585"/>
    </location>
</feature>
<proteinExistence type="predicted"/>
<gene>
    <name evidence="3" type="ORF">PSNMU_V1.4_AUG-EV-PASAV3_0009900</name>
</gene>
<evidence type="ECO:0000313" key="3">
    <source>
        <dbReference type="EMBL" id="VEU34288.1"/>
    </source>
</evidence>
<accession>A0A448YWX9</accession>
<reference evidence="3 4" key="1">
    <citation type="submission" date="2019-01" db="EMBL/GenBank/DDBJ databases">
        <authorList>
            <person name="Ferrante I. M."/>
        </authorList>
    </citation>
    <scope>NUCLEOTIDE SEQUENCE [LARGE SCALE GENOMIC DNA]</scope>
    <source>
        <strain evidence="3 4">B856</strain>
    </source>
</reference>
<dbReference type="Proteomes" id="UP000291116">
    <property type="component" value="Unassembled WGS sequence"/>
</dbReference>
<feature type="region of interest" description="Disordered" evidence="1">
    <location>
        <begin position="335"/>
        <end position="354"/>
    </location>
</feature>
<feature type="transmembrane region" description="Helical" evidence="2">
    <location>
        <begin position="112"/>
        <end position="131"/>
    </location>
</feature>
<keyword evidence="4" id="KW-1185">Reference proteome</keyword>
<sequence length="635" mass="70194">MKNRSSASFHSRGNSHHERIATGVEGGAGITNSSNGSNGICSSISSSSSILFNQKPARSRTRTRIHQDRREQAIASANTITSANTSLATAAASKRATVARRSVLHRRRTKRALRLLAIPLVFLAPIVALHLELHRLLQRHGRFVHGTAPLHADAHALSSSSPSPGRLDAGEEDGSPVGPGRTDAPRIDPILVFRFPPYHTGQGIGNVVSGVLAAHLLAEEFHRTICHAPHPKDEAAIATGKDASAAGRGPHASFHKAFAWKDPAHAERCDRALGGGATRSVGNSTGAHANTHTTIVQNNYDATSEQSECRMKDILSNHEDYPIVYYEGNTYPRWPSRSSNSSNNTINNNNNNTHREERDYFHERFEPTPELRAILPWSVAPRDSNGAADEPTRATTTITGKPPSIVVHLRDGDGVHDEREGLDEETLSLLAREDFVEAARGKAGGAVFLVTNRIDWYARFPNWSNPGWTSEIHHSAMDAIRWGSSSEKPAHHQRNKDREALQLWADWYTLLVADRIYHTHSDFSRSAARWNERTKSWTIRGTTSAAGGTEEGQERAESHRLWLQPDLEEKGSGETRGRKNGTPRLVDRTGDGLWFCGGAATASLREQLHRKEKHDRQLLDLVRRRQRMRTGASHW</sequence>
<evidence type="ECO:0000256" key="1">
    <source>
        <dbReference type="SAM" id="MobiDB-lite"/>
    </source>
</evidence>
<keyword evidence="2" id="KW-0812">Transmembrane</keyword>
<evidence type="ECO:0000256" key="2">
    <source>
        <dbReference type="SAM" id="Phobius"/>
    </source>
</evidence>
<dbReference type="AlphaFoldDB" id="A0A448YWX9"/>